<dbReference type="EMBL" id="JBELOE010000281">
    <property type="protein sequence ID" value="MER2494078.1"/>
    <property type="molecule type" value="Genomic_DNA"/>
</dbReference>
<dbReference type="InterPro" id="IPR041141">
    <property type="entry name" value="CmlA_N"/>
</dbReference>
<evidence type="ECO:0000313" key="4">
    <source>
        <dbReference type="Proteomes" id="UP001467690"/>
    </source>
</evidence>
<keyword evidence="4" id="KW-1185">Reference proteome</keyword>
<dbReference type="Pfam" id="PF18456">
    <property type="entry name" value="CmlA_N"/>
    <property type="match status" value="1"/>
</dbReference>
<dbReference type="InterPro" id="IPR001279">
    <property type="entry name" value="Metallo-B-lactamas"/>
</dbReference>
<feature type="domain" description="Diiron non-heme beta-hydroxylase N-terminal" evidence="2">
    <location>
        <begin position="6"/>
        <end position="238"/>
    </location>
</feature>
<feature type="domain" description="Metallo-beta-lactamase" evidence="1">
    <location>
        <begin position="271"/>
        <end position="427"/>
    </location>
</feature>
<name>A0ABV1RMA3_9ALTE</name>
<evidence type="ECO:0000313" key="3">
    <source>
        <dbReference type="EMBL" id="MER2494078.1"/>
    </source>
</evidence>
<accession>A0ABV1RMA3</accession>
<organism evidence="3 4">
    <name type="scientific">Catenovulum sediminis</name>
    <dbReference type="NCBI Taxonomy" id="1740262"/>
    <lineage>
        <taxon>Bacteria</taxon>
        <taxon>Pseudomonadati</taxon>
        <taxon>Pseudomonadota</taxon>
        <taxon>Gammaproteobacteria</taxon>
        <taxon>Alteromonadales</taxon>
        <taxon>Alteromonadaceae</taxon>
        <taxon>Catenovulum</taxon>
    </lineage>
</organism>
<dbReference type="Proteomes" id="UP001467690">
    <property type="component" value="Unassembled WGS sequence"/>
</dbReference>
<evidence type="ECO:0000259" key="2">
    <source>
        <dbReference type="Pfam" id="PF18456"/>
    </source>
</evidence>
<sequence length="544" mass="60829">MSTPVYLRPDVYFEPLFNQWYMWPYLLAPAPAAMNLANHHTRLMQSFIANAKLHAQAAKLKSMVGSSIVNCDEQQVEAMLSLLEQSQNQLSDLYEFAKSLKQLDQLLLAEANGESLEGLYEKIPDNLKGYVELVYDLNNQVSYRLIEGLLYLSPLFKKSKQTLCFGDLASDKRPFVLSTPRLADANHCQITVPFSHTFCQALFKMREVPMSLAALNKLLPDDCDFRGGKKFSELFTQQAPPIRAPYSDEGVRVEYIGHAGVLIESKDICCVIDPVLAYQNDEDNRQKFTFSDLPAVVDYVMITHTHMDHLCIETLLQIKHKVKAILVPKNNGGSLADPSIKLMLQNLGFAQVVELEDMEKVPISGGYICALPFLGEHADVNIRSKAAWLINIQGRTIVSAADSSNLEAELYNKIKSHIGRIDILFIGMECTGGPMRWLYGPLLTQPISKQANESRRFNGSGFASAAKIVDILNPEQVFVYALGMEPWFAYFMGISYNDDDAQMLESQQLVDKCLSEGKVAERLFGRKTMRLNALKSQVGGGDAS</sequence>
<reference evidence="3 4" key="1">
    <citation type="submission" date="2024-06" db="EMBL/GenBank/DDBJ databases">
        <authorList>
            <person name="Chen R.Y."/>
        </authorList>
    </citation>
    <scope>NUCLEOTIDE SEQUENCE [LARGE SCALE GENOMIC DNA]</scope>
    <source>
        <strain evidence="3 4">D2</strain>
    </source>
</reference>
<dbReference type="PANTHER" id="PTHR15032">
    <property type="entry name" value="N-ACYL-PHOSPHATIDYLETHANOLAMINE-HYDROLYZING PHOSPHOLIPASE D"/>
    <property type="match status" value="1"/>
</dbReference>
<protein>
    <submittedName>
        <fullName evidence="3">MBL fold metallo-hydrolase</fullName>
    </submittedName>
</protein>
<dbReference type="PANTHER" id="PTHR15032:SF4">
    <property type="entry name" value="N-ACYL-PHOSPHATIDYLETHANOLAMINE-HYDROLYZING PHOSPHOLIPASE D"/>
    <property type="match status" value="1"/>
</dbReference>
<comment type="caution">
    <text evidence="3">The sequence shown here is derived from an EMBL/GenBank/DDBJ whole genome shotgun (WGS) entry which is preliminary data.</text>
</comment>
<dbReference type="RefSeq" id="WP_350403108.1">
    <property type="nucleotide sequence ID" value="NZ_JBELOE010000281.1"/>
</dbReference>
<dbReference type="Gene3D" id="3.60.15.10">
    <property type="entry name" value="Ribonuclease Z/Hydroxyacylglutathione hydrolase-like"/>
    <property type="match status" value="1"/>
</dbReference>
<evidence type="ECO:0000259" key="1">
    <source>
        <dbReference type="Pfam" id="PF12706"/>
    </source>
</evidence>
<dbReference type="Pfam" id="PF12706">
    <property type="entry name" value="Lactamase_B_2"/>
    <property type="match status" value="1"/>
</dbReference>
<dbReference type="SUPFAM" id="SSF56281">
    <property type="entry name" value="Metallo-hydrolase/oxidoreductase"/>
    <property type="match status" value="1"/>
</dbReference>
<gene>
    <name evidence="3" type="ORF">ABS311_19560</name>
</gene>
<proteinExistence type="predicted"/>
<dbReference type="InterPro" id="IPR036866">
    <property type="entry name" value="RibonucZ/Hydroxyglut_hydro"/>
</dbReference>